<dbReference type="Proteomes" id="UP000694240">
    <property type="component" value="Chromosome 4"/>
</dbReference>
<dbReference type="EMBL" id="JAEFBK010000004">
    <property type="protein sequence ID" value="KAG7616148.1"/>
    <property type="molecule type" value="Genomic_DNA"/>
</dbReference>
<name>A0A8T2DW77_9BRAS</name>
<keyword evidence="1" id="KW-0479">Metal-binding</keyword>
<dbReference type="GO" id="GO:0010333">
    <property type="term" value="F:terpene synthase activity"/>
    <property type="evidence" value="ECO:0007669"/>
    <property type="project" value="InterPro"/>
</dbReference>
<dbReference type="PANTHER" id="PTHR31225:SF242">
    <property type="entry name" value="TERPENOID SYNTHASE 9"/>
    <property type="match status" value="1"/>
</dbReference>
<gene>
    <name evidence="8" type="ORF">ISN45_At04g016650</name>
</gene>
<sequence>MYSISLVVNMQCISAYGSILSLPLRSNLFSVRKLSSFPHKSFSGQHGKLVRMKATPTRACHDQESKRKFKRLPLSKWGHHFLSAHQVDVSEMNALAQEIERLKPEVGEMLMFSSKSIESTKTRILFIYMLVSLGVAFHFEDEIEQSLEEGFEKIQEMIAGEDDLYTISIMFWVFRTYGYNMSTDSKGRMKSFMESITSDVKGMVSLYEAAHLRTTREDILEEALSFTTRNLESLARAGASSPHILMRIRNALCMPQHYNAEMIFAREYISFYEQEEDHNKMLLRFAKINFKFLQLNWIQELKTLTKWWKQQDLASKLPPYFRDRLIECYLFAIMIYFEPQFSLGKVSLAKINTVFTLVDDTCDRYGNVSEVAALVQCVERWDPDCMDSLPDYMKTVFKFAWNTFEECENAGIMEEGLSYDVQGALEEWEQGDVVPTFDEYLEIGGVEVTMYVSIACSFLGLGQSSREQAYKWLKSRPKFVEAQAKRARLMNDIAGFEGDMSRGFDVNAIMYYMKQYKVTEEETFTRLQKMARDLDTTVNEEILKTTKSVPRQILKRAIDFGKMIEFTYRSGEEYTHPEGRFKDHITSLFVDLIRL</sequence>
<evidence type="ECO:0000259" key="6">
    <source>
        <dbReference type="Pfam" id="PF01397"/>
    </source>
</evidence>
<evidence type="ECO:0000256" key="4">
    <source>
        <dbReference type="ARBA" id="ARBA00023239"/>
    </source>
</evidence>
<dbReference type="SFLD" id="SFLDG01019">
    <property type="entry name" value="Terpene_Cyclase_Like_1_C_Termi"/>
    <property type="match status" value="1"/>
</dbReference>
<dbReference type="GO" id="GO:0000287">
    <property type="term" value="F:magnesium ion binding"/>
    <property type="evidence" value="ECO:0007669"/>
    <property type="project" value="InterPro"/>
</dbReference>
<dbReference type="Pfam" id="PF03936">
    <property type="entry name" value="Terpene_synth_C"/>
    <property type="match status" value="1"/>
</dbReference>
<dbReference type="CDD" id="cd00684">
    <property type="entry name" value="Terpene_cyclase_plant_C1"/>
    <property type="match status" value="1"/>
</dbReference>
<feature type="domain" description="Terpene synthase metal-binding" evidence="7">
    <location>
        <begin position="309"/>
        <end position="533"/>
    </location>
</feature>
<keyword evidence="3" id="KW-0464">Manganese</keyword>
<dbReference type="InterPro" id="IPR044814">
    <property type="entry name" value="Terpene_cyclase_plant_C1"/>
</dbReference>
<dbReference type="SFLD" id="SFLDS00005">
    <property type="entry name" value="Isoprenoid_Synthase_Type_I"/>
    <property type="match status" value="1"/>
</dbReference>
<evidence type="ECO:0000256" key="3">
    <source>
        <dbReference type="ARBA" id="ARBA00023211"/>
    </source>
</evidence>
<dbReference type="InterPro" id="IPR050148">
    <property type="entry name" value="Terpene_synthase-like"/>
</dbReference>
<keyword evidence="2" id="KW-0460">Magnesium</keyword>
<proteinExistence type="inferred from homology"/>
<dbReference type="GO" id="GO:0016102">
    <property type="term" value="P:diterpenoid biosynthetic process"/>
    <property type="evidence" value="ECO:0007669"/>
    <property type="project" value="InterPro"/>
</dbReference>
<keyword evidence="9" id="KW-1185">Reference proteome</keyword>
<evidence type="ECO:0000313" key="9">
    <source>
        <dbReference type="Proteomes" id="UP000694240"/>
    </source>
</evidence>
<dbReference type="InterPro" id="IPR001906">
    <property type="entry name" value="Terpene_synth_N"/>
</dbReference>
<evidence type="ECO:0000256" key="2">
    <source>
        <dbReference type="ARBA" id="ARBA00022842"/>
    </source>
</evidence>
<evidence type="ECO:0000313" key="8">
    <source>
        <dbReference type="EMBL" id="KAG7616148.1"/>
    </source>
</evidence>
<accession>A0A8T2DW77</accession>
<keyword evidence="4" id="KW-0456">Lyase</keyword>
<evidence type="ECO:0000259" key="7">
    <source>
        <dbReference type="Pfam" id="PF03936"/>
    </source>
</evidence>
<organism evidence="8 9">
    <name type="scientific">Arabidopsis thaliana x Arabidopsis arenosa</name>
    <dbReference type="NCBI Taxonomy" id="1240361"/>
    <lineage>
        <taxon>Eukaryota</taxon>
        <taxon>Viridiplantae</taxon>
        <taxon>Streptophyta</taxon>
        <taxon>Embryophyta</taxon>
        <taxon>Tracheophyta</taxon>
        <taxon>Spermatophyta</taxon>
        <taxon>Magnoliopsida</taxon>
        <taxon>eudicotyledons</taxon>
        <taxon>Gunneridae</taxon>
        <taxon>Pentapetalae</taxon>
        <taxon>rosids</taxon>
        <taxon>malvids</taxon>
        <taxon>Brassicales</taxon>
        <taxon>Brassicaceae</taxon>
        <taxon>Camelineae</taxon>
        <taxon>Arabidopsis</taxon>
    </lineage>
</organism>
<dbReference type="Pfam" id="PF01397">
    <property type="entry name" value="Terpene_synth"/>
    <property type="match status" value="1"/>
</dbReference>
<dbReference type="AlphaFoldDB" id="A0A8T2DW77"/>
<dbReference type="FunFam" id="1.10.600.10:FF:000007">
    <property type="entry name" value="Isoprene synthase, chloroplastic"/>
    <property type="match status" value="1"/>
</dbReference>
<reference evidence="8 9" key="1">
    <citation type="submission" date="2020-12" db="EMBL/GenBank/DDBJ databases">
        <title>Concerted genomic and epigenomic changes stabilize Arabidopsis allopolyploids.</title>
        <authorList>
            <person name="Chen Z."/>
        </authorList>
    </citation>
    <scope>NUCLEOTIDE SEQUENCE [LARGE SCALE GENOMIC DNA]</scope>
    <source>
        <strain evidence="8">Allo738</strain>
        <tissue evidence="8">Leaf</tissue>
    </source>
</reference>
<comment type="similarity">
    <text evidence="5">Belongs to the terpene synthase family. Tpsa subfamily.</text>
</comment>
<dbReference type="InterPro" id="IPR034741">
    <property type="entry name" value="Terpene_cyclase-like_1_C"/>
</dbReference>
<protein>
    <submittedName>
        <fullName evidence="8">Terpene synthase N-terminal domain</fullName>
    </submittedName>
</protein>
<evidence type="ECO:0000256" key="5">
    <source>
        <dbReference type="ARBA" id="ARBA00038405"/>
    </source>
</evidence>
<evidence type="ECO:0000256" key="1">
    <source>
        <dbReference type="ARBA" id="ARBA00022723"/>
    </source>
</evidence>
<comment type="caution">
    <text evidence="8">The sequence shown here is derived from an EMBL/GenBank/DDBJ whole genome shotgun (WGS) entry which is preliminary data.</text>
</comment>
<dbReference type="InterPro" id="IPR005630">
    <property type="entry name" value="Terpene_synthase_metal-bd"/>
</dbReference>
<feature type="domain" description="Terpene synthase N-terminal" evidence="6">
    <location>
        <begin position="76"/>
        <end position="252"/>
    </location>
</feature>
<dbReference type="PANTHER" id="PTHR31225">
    <property type="entry name" value="OS04G0344100 PROTEIN-RELATED"/>
    <property type="match status" value="1"/>
</dbReference>